<evidence type="ECO:0000256" key="11">
    <source>
        <dbReference type="HAMAP-Rule" id="MF_00328"/>
    </source>
</evidence>
<dbReference type="Gene3D" id="3.40.50.300">
    <property type="entry name" value="P-loop containing nucleotide triphosphate hydrolases"/>
    <property type="match status" value="1"/>
</dbReference>
<gene>
    <name evidence="11" type="primary">gmk</name>
    <name evidence="13" type="ORF">SAMN02745111_00188</name>
</gene>
<dbReference type="AlphaFoldDB" id="A0A1T4V557"/>
<dbReference type="PROSITE" id="PS00856">
    <property type="entry name" value="GUANYLATE_KINASE_1"/>
    <property type="match status" value="1"/>
</dbReference>
<dbReference type="STRING" id="39495.SAMN02745111_00188"/>
<evidence type="ECO:0000313" key="13">
    <source>
        <dbReference type="EMBL" id="SKA60150.1"/>
    </source>
</evidence>
<comment type="subcellular location">
    <subcellularLocation>
        <location evidence="11">Cytoplasm</location>
    </subcellularLocation>
</comment>
<dbReference type="RefSeq" id="WP_242942957.1">
    <property type="nucleotide sequence ID" value="NZ_FUXZ01000002.1"/>
</dbReference>
<keyword evidence="7 11" id="KW-0418">Kinase</keyword>
<comment type="catalytic activity">
    <reaction evidence="10 11">
        <text>GMP + ATP = GDP + ADP</text>
        <dbReference type="Rhea" id="RHEA:20780"/>
        <dbReference type="ChEBI" id="CHEBI:30616"/>
        <dbReference type="ChEBI" id="CHEBI:58115"/>
        <dbReference type="ChEBI" id="CHEBI:58189"/>
        <dbReference type="ChEBI" id="CHEBI:456216"/>
        <dbReference type="EC" id="2.7.4.8"/>
    </reaction>
</comment>
<evidence type="ECO:0000256" key="2">
    <source>
        <dbReference type="ARBA" id="ARBA00005790"/>
    </source>
</evidence>
<evidence type="ECO:0000256" key="9">
    <source>
        <dbReference type="ARBA" id="ARBA00030128"/>
    </source>
</evidence>
<proteinExistence type="inferred from homology"/>
<keyword evidence="5 11" id="KW-0808">Transferase</keyword>
<evidence type="ECO:0000313" key="14">
    <source>
        <dbReference type="Proteomes" id="UP000190814"/>
    </source>
</evidence>
<dbReference type="Pfam" id="PF00625">
    <property type="entry name" value="Guanylate_kin"/>
    <property type="match status" value="1"/>
</dbReference>
<evidence type="ECO:0000256" key="8">
    <source>
        <dbReference type="ARBA" id="ARBA00022840"/>
    </source>
</evidence>
<dbReference type="EMBL" id="FUXZ01000002">
    <property type="protein sequence ID" value="SKA60150.1"/>
    <property type="molecule type" value="Genomic_DNA"/>
</dbReference>
<keyword evidence="6 11" id="KW-0547">Nucleotide-binding</keyword>
<dbReference type="EC" id="2.7.4.8" evidence="3 11"/>
<dbReference type="SUPFAM" id="SSF52540">
    <property type="entry name" value="P-loop containing nucleoside triphosphate hydrolases"/>
    <property type="match status" value="1"/>
</dbReference>
<evidence type="ECO:0000256" key="1">
    <source>
        <dbReference type="ARBA" id="ARBA00003531"/>
    </source>
</evidence>
<evidence type="ECO:0000256" key="7">
    <source>
        <dbReference type="ARBA" id="ARBA00022777"/>
    </source>
</evidence>
<dbReference type="InterPro" id="IPR017665">
    <property type="entry name" value="Guanylate_kinase"/>
</dbReference>
<dbReference type="Gene3D" id="3.30.63.10">
    <property type="entry name" value="Guanylate Kinase phosphate binding domain"/>
    <property type="match status" value="1"/>
</dbReference>
<feature type="domain" description="Guanylate kinase-like" evidence="12">
    <location>
        <begin position="4"/>
        <end position="182"/>
    </location>
</feature>
<keyword evidence="11" id="KW-0963">Cytoplasm</keyword>
<dbReference type="PANTHER" id="PTHR23117:SF13">
    <property type="entry name" value="GUANYLATE KINASE"/>
    <property type="match status" value="1"/>
</dbReference>
<name>A0A1T4V557_9FIRM</name>
<dbReference type="GO" id="GO:0004385">
    <property type="term" value="F:GMP kinase activity"/>
    <property type="evidence" value="ECO:0007669"/>
    <property type="project" value="UniProtKB-UniRule"/>
</dbReference>
<dbReference type="InterPro" id="IPR027417">
    <property type="entry name" value="P-loop_NTPase"/>
</dbReference>
<dbReference type="InterPro" id="IPR008144">
    <property type="entry name" value="Guanylate_kin-like_dom"/>
</dbReference>
<keyword evidence="14" id="KW-1185">Reference proteome</keyword>
<evidence type="ECO:0000256" key="6">
    <source>
        <dbReference type="ARBA" id="ARBA00022741"/>
    </source>
</evidence>
<dbReference type="Proteomes" id="UP000190814">
    <property type="component" value="Unassembled WGS sequence"/>
</dbReference>
<dbReference type="GO" id="GO:0005829">
    <property type="term" value="C:cytosol"/>
    <property type="evidence" value="ECO:0007669"/>
    <property type="project" value="TreeGrafter"/>
</dbReference>
<sequence>MKKGKLIVLSGFSGSGKGTVVNGLLNKYDDYAISISATTRKPREGEVEGVHYYFKTPEEFQTMVDNDEFIEHATFVENSYGTPKAFVENKLNEGINVILEIEVQGALKVKEKMPETEMVFIIPPTAKILKDRLVGRGTESLDVVLGRLRRAIDESDFIKHYDYVIINDDINECIINVNDTIHGNIKEAENIITDKKVIDEFADNFKNELSGLLEGE</sequence>
<comment type="similarity">
    <text evidence="2 11">Belongs to the guanylate kinase family.</text>
</comment>
<dbReference type="GO" id="GO:0005524">
    <property type="term" value="F:ATP binding"/>
    <property type="evidence" value="ECO:0007669"/>
    <property type="project" value="UniProtKB-UniRule"/>
</dbReference>
<dbReference type="HAMAP" id="MF_00328">
    <property type="entry name" value="Guanylate_kinase"/>
    <property type="match status" value="1"/>
</dbReference>
<organism evidence="13 14">
    <name type="scientific">Eubacterium uniforme</name>
    <dbReference type="NCBI Taxonomy" id="39495"/>
    <lineage>
        <taxon>Bacteria</taxon>
        <taxon>Bacillati</taxon>
        <taxon>Bacillota</taxon>
        <taxon>Clostridia</taxon>
        <taxon>Eubacteriales</taxon>
        <taxon>Eubacteriaceae</taxon>
        <taxon>Eubacterium</taxon>
    </lineage>
</organism>
<protein>
    <recommendedName>
        <fullName evidence="4 11">Guanylate kinase</fullName>
        <ecNumber evidence="3 11">2.7.4.8</ecNumber>
    </recommendedName>
    <alternativeName>
        <fullName evidence="9 11">GMP kinase</fullName>
    </alternativeName>
</protein>
<evidence type="ECO:0000256" key="4">
    <source>
        <dbReference type="ARBA" id="ARBA00016296"/>
    </source>
</evidence>
<dbReference type="InterPro" id="IPR020590">
    <property type="entry name" value="Guanylate_kinase_CS"/>
</dbReference>
<dbReference type="PANTHER" id="PTHR23117">
    <property type="entry name" value="GUANYLATE KINASE-RELATED"/>
    <property type="match status" value="1"/>
</dbReference>
<feature type="binding site" evidence="11">
    <location>
        <begin position="11"/>
        <end position="18"/>
    </location>
    <ligand>
        <name>ATP</name>
        <dbReference type="ChEBI" id="CHEBI:30616"/>
    </ligand>
</feature>
<dbReference type="PROSITE" id="PS50052">
    <property type="entry name" value="GUANYLATE_KINASE_2"/>
    <property type="match status" value="1"/>
</dbReference>
<dbReference type="InterPro" id="IPR008145">
    <property type="entry name" value="GK/Ca_channel_bsu"/>
</dbReference>
<dbReference type="FunFam" id="3.30.63.10:FF:000002">
    <property type="entry name" value="Guanylate kinase 1"/>
    <property type="match status" value="1"/>
</dbReference>
<reference evidence="13 14" key="1">
    <citation type="submission" date="2017-02" db="EMBL/GenBank/DDBJ databases">
        <authorList>
            <person name="Peterson S.W."/>
        </authorList>
    </citation>
    <scope>NUCLEOTIDE SEQUENCE [LARGE SCALE GENOMIC DNA]</scope>
    <source>
        <strain evidence="13 14">ATCC 35992</strain>
    </source>
</reference>
<comment type="function">
    <text evidence="1 11">Essential for recycling GMP and indirectly, cGMP.</text>
</comment>
<keyword evidence="8 11" id="KW-0067">ATP-binding</keyword>
<evidence type="ECO:0000256" key="10">
    <source>
        <dbReference type="ARBA" id="ARBA00048594"/>
    </source>
</evidence>
<evidence type="ECO:0000256" key="5">
    <source>
        <dbReference type="ARBA" id="ARBA00022679"/>
    </source>
</evidence>
<dbReference type="CDD" id="cd00071">
    <property type="entry name" value="GMPK"/>
    <property type="match status" value="1"/>
</dbReference>
<evidence type="ECO:0000256" key="3">
    <source>
        <dbReference type="ARBA" id="ARBA00012961"/>
    </source>
</evidence>
<evidence type="ECO:0000259" key="12">
    <source>
        <dbReference type="PROSITE" id="PS50052"/>
    </source>
</evidence>
<accession>A0A1T4V557</accession>
<dbReference type="SMART" id="SM00072">
    <property type="entry name" value="GuKc"/>
    <property type="match status" value="1"/>
</dbReference>
<dbReference type="NCBIfam" id="TIGR03263">
    <property type="entry name" value="guanyl_kin"/>
    <property type="match status" value="1"/>
</dbReference>